<dbReference type="KEGG" id="fax:FUAX_12030"/>
<dbReference type="Proteomes" id="UP001348817">
    <property type="component" value="Chromosome"/>
</dbReference>
<comment type="subcellular location">
    <subcellularLocation>
        <location evidence="1">Membrane</location>
    </subcellularLocation>
</comment>
<dbReference type="SUPFAM" id="SSF51735">
    <property type="entry name" value="NAD(P)-binding Rossmann-fold domains"/>
    <property type="match status" value="1"/>
</dbReference>
<evidence type="ECO:0000256" key="2">
    <source>
        <dbReference type="ARBA" id="ARBA00023136"/>
    </source>
</evidence>
<evidence type="ECO:0000313" key="5">
    <source>
        <dbReference type="Proteomes" id="UP001348817"/>
    </source>
</evidence>
<sequence>MEKNALIAGATGLIGKSLAKQLANTGHYDNVFALVRKPVDLGSEKIKTIVCDFENLDGLDLPTISDLFCCLGTTIKKAGSQEAFRKVDFEYPLNFARWGREQGAERYFIVTAIGANAKSSVFYNKTKGEAEDAITKLQFSSTYFFRPSLLLGKRDEKRAGEDFAKTISGIMNLFLVGFLKKYRAIQASDVAKAICSVSVNSQKPEGLRILESDLIQKIADTETNR</sequence>
<feature type="domain" description="NAD-dependent epimerase/dehydratase" evidence="3">
    <location>
        <begin position="5"/>
        <end position="69"/>
    </location>
</feature>
<organism evidence="4 5">
    <name type="scientific">Fulvitalea axinellae</name>
    <dbReference type="NCBI Taxonomy" id="1182444"/>
    <lineage>
        <taxon>Bacteria</taxon>
        <taxon>Pseudomonadati</taxon>
        <taxon>Bacteroidota</taxon>
        <taxon>Cytophagia</taxon>
        <taxon>Cytophagales</taxon>
        <taxon>Persicobacteraceae</taxon>
        <taxon>Fulvitalea</taxon>
    </lineage>
</organism>
<dbReference type="PANTHER" id="PTHR14097">
    <property type="entry name" value="OXIDOREDUCTASE HTATIP2"/>
    <property type="match status" value="1"/>
</dbReference>
<dbReference type="GO" id="GO:0016020">
    <property type="term" value="C:membrane"/>
    <property type="evidence" value="ECO:0007669"/>
    <property type="project" value="UniProtKB-SubCell"/>
</dbReference>
<keyword evidence="2" id="KW-0472">Membrane</keyword>
<dbReference type="EMBL" id="AP025314">
    <property type="protein sequence ID" value="BDD08771.1"/>
    <property type="molecule type" value="Genomic_DNA"/>
</dbReference>
<name>A0AAU9D7D0_9BACT</name>
<evidence type="ECO:0000313" key="4">
    <source>
        <dbReference type="EMBL" id="BDD08771.1"/>
    </source>
</evidence>
<gene>
    <name evidence="4" type="ORF">FUAX_12030</name>
</gene>
<keyword evidence="5" id="KW-1185">Reference proteome</keyword>
<dbReference type="InterPro" id="IPR036291">
    <property type="entry name" value="NAD(P)-bd_dom_sf"/>
</dbReference>
<dbReference type="InterPro" id="IPR001509">
    <property type="entry name" value="Epimerase_deHydtase"/>
</dbReference>
<evidence type="ECO:0000256" key="1">
    <source>
        <dbReference type="ARBA" id="ARBA00004370"/>
    </source>
</evidence>
<accession>A0AAU9D7D0</accession>
<proteinExistence type="predicted"/>
<protein>
    <submittedName>
        <fullName evidence="4">Nucleoside-diphosphate sugar epimerase</fullName>
    </submittedName>
</protein>
<dbReference type="Gene3D" id="3.40.50.720">
    <property type="entry name" value="NAD(P)-binding Rossmann-like Domain"/>
    <property type="match status" value="1"/>
</dbReference>
<dbReference type="PANTHER" id="PTHR14097:SF7">
    <property type="entry name" value="OXIDOREDUCTASE HTATIP2"/>
    <property type="match status" value="1"/>
</dbReference>
<dbReference type="AlphaFoldDB" id="A0AAU9D7D0"/>
<dbReference type="RefSeq" id="WP_338394007.1">
    <property type="nucleotide sequence ID" value="NZ_AP025314.1"/>
</dbReference>
<dbReference type="Pfam" id="PF01370">
    <property type="entry name" value="Epimerase"/>
    <property type="match status" value="1"/>
</dbReference>
<reference evidence="4 5" key="1">
    <citation type="submission" date="2021-12" db="EMBL/GenBank/DDBJ databases">
        <title>Genome sequencing of bacteria with rrn-lacking chromosome and rrn-plasmid.</title>
        <authorList>
            <person name="Anda M."/>
            <person name="Iwasaki W."/>
        </authorList>
    </citation>
    <scope>NUCLEOTIDE SEQUENCE [LARGE SCALE GENOMIC DNA]</scope>
    <source>
        <strain evidence="4 5">DSM 100852</strain>
    </source>
</reference>
<evidence type="ECO:0000259" key="3">
    <source>
        <dbReference type="Pfam" id="PF01370"/>
    </source>
</evidence>